<gene>
    <name evidence="1" type="ORF">LLUT_LOCUS2460</name>
</gene>
<comment type="caution">
    <text evidence="1">The sequence shown here is derived from an EMBL/GenBank/DDBJ whole genome shotgun (WGS) entry which is preliminary data.</text>
</comment>
<dbReference type="EMBL" id="CAXHTB010000002">
    <property type="protein sequence ID" value="CAL0301400.1"/>
    <property type="molecule type" value="Genomic_DNA"/>
</dbReference>
<evidence type="ECO:0000313" key="2">
    <source>
        <dbReference type="Proteomes" id="UP001497480"/>
    </source>
</evidence>
<dbReference type="AlphaFoldDB" id="A0AAV1VWI6"/>
<accession>A0AAV1VWI6</accession>
<organism evidence="1 2">
    <name type="scientific">Lupinus luteus</name>
    <name type="common">European yellow lupine</name>
    <dbReference type="NCBI Taxonomy" id="3873"/>
    <lineage>
        <taxon>Eukaryota</taxon>
        <taxon>Viridiplantae</taxon>
        <taxon>Streptophyta</taxon>
        <taxon>Embryophyta</taxon>
        <taxon>Tracheophyta</taxon>
        <taxon>Spermatophyta</taxon>
        <taxon>Magnoliopsida</taxon>
        <taxon>eudicotyledons</taxon>
        <taxon>Gunneridae</taxon>
        <taxon>Pentapetalae</taxon>
        <taxon>rosids</taxon>
        <taxon>fabids</taxon>
        <taxon>Fabales</taxon>
        <taxon>Fabaceae</taxon>
        <taxon>Papilionoideae</taxon>
        <taxon>50 kb inversion clade</taxon>
        <taxon>genistoids sensu lato</taxon>
        <taxon>core genistoids</taxon>
        <taxon>Genisteae</taxon>
        <taxon>Lupinus</taxon>
    </lineage>
</organism>
<keyword evidence="2" id="KW-1185">Reference proteome</keyword>
<sequence>MGKYINEVDTIHHLNTIVTKQFPSGNFEYLILSSSLYLHRLISTTNLTKGDYFSERISITCPLLWHYVKFAGFEIHLDLVKDLQVFDTKLIKFCLDLDLSIGSLNVKRHSFHGYVVLTASHLFTVTESGESLVFFYSK</sequence>
<evidence type="ECO:0000313" key="1">
    <source>
        <dbReference type="EMBL" id="CAL0301400.1"/>
    </source>
</evidence>
<dbReference type="Proteomes" id="UP001497480">
    <property type="component" value="Unassembled WGS sequence"/>
</dbReference>
<name>A0AAV1VWI6_LUPLU</name>
<proteinExistence type="predicted"/>
<reference evidence="1 2" key="1">
    <citation type="submission" date="2024-03" db="EMBL/GenBank/DDBJ databases">
        <authorList>
            <person name="Martinez-Hernandez J."/>
        </authorList>
    </citation>
    <scope>NUCLEOTIDE SEQUENCE [LARGE SCALE GENOMIC DNA]</scope>
</reference>
<protein>
    <submittedName>
        <fullName evidence="1">Uncharacterized protein</fullName>
    </submittedName>
</protein>